<keyword evidence="2" id="KW-0472">Membrane</keyword>
<accession>A0ABU5F528</accession>
<organism evidence="3 4">
    <name type="scientific">Gemmata algarum</name>
    <dbReference type="NCBI Taxonomy" id="2975278"/>
    <lineage>
        <taxon>Bacteria</taxon>
        <taxon>Pseudomonadati</taxon>
        <taxon>Planctomycetota</taxon>
        <taxon>Planctomycetia</taxon>
        <taxon>Gemmatales</taxon>
        <taxon>Gemmataceae</taxon>
        <taxon>Gemmata</taxon>
    </lineage>
</organism>
<feature type="transmembrane region" description="Helical" evidence="2">
    <location>
        <begin position="276"/>
        <end position="295"/>
    </location>
</feature>
<dbReference type="PANTHER" id="PTHR43044">
    <property type="match status" value="1"/>
</dbReference>
<dbReference type="PANTHER" id="PTHR43044:SF1">
    <property type="entry name" value="QUINOL:CYTOCHROME C OXIDOREDUCTASE QUINONE-BINDING SUBUNIT 2"/>
    <property type="match status" value="1"/>
</dbReference>
<feature type="region of interest" description="Disordered" evidence="1">
    <location>
        <begin position="154"/>
        <end position="191"/>
    </location>
</feature>
<feature type="transmembrane region" description="Helical" evidence="2">
    <location>
        <begin position="73"/>
        <end position="93"/>
    </location>
</feature>
<evidence type="ECO:0008006" key="5">
    <source>
        <dbReference type="Google" id="ProtNLM"/>
    </source>
</evidence>
<name>A0ABU5F528_9BACT</name>
<dbReference type="Proteomes" id="UP001272242">
    <property type="component" value="Unassembled WGS sequence"/>
</dbReference>
<proteinExistence type="predicted"/>
<feature type="transmembrane region" description="Helical" evidence="2">
    <location>
        <begin position="349"/>
        <end position="372"/>
    </location>
</feature>
<reference evidence="4" key="1">
    <citation type="journal article" date="2023" name="Mar. Drugs">
        <title>Gemmata algarum, a Novel Planctomycete Isolated from an Algal Mat, Displays Antimicrobial Activity.</title>
        <authorList>
            <person name="Kumar G."/>
            <person name="Kallscheuer N."/>
            <person name="Kashif M."/>
            <person name="Ahamad S."/>
            <person name="Jagadeeshwari U."/>
            <person name="Pannikurungottu S."/>
            <person name="Haufschild T."/>
            <person name="Kabuu M."/>
            <person name="Sasikala C."/>
            <person name="Jogler C."/>
            <person name="Ramana C."/>
        </authorList>
    </citation>
    <scope>NUCLEOTIDE SEQUENCE [LARGE SCALE GENOMIC DNA]</scope>
    <source>
        <strain evidence="4">JC673</strain>
    </source>
</reference>
<keyword evidence="4" id="KW-1185">Reference proteome</keyword>
<dbReference type="RefSeq" id="WP_320688609.1">
    <property type="nucleotide sequence ID" value="NZ_JAXBLV010000211.1"/>
</dbReference>
<dbReference type="EMBL" id="JAXBLV010000211">
    <property type="protein sequence ID" value="MDY3562294.1"/>
    <property type="molecule type" value="Genomic_DNA"/>
</dbReference>
<protein>
    <recommendedName>
        <fullName evidence="5">Quinol:cytochrome C oxidoreductase</fullName>
    </recommendedName>
</protein>
<sequence>MSTHPAAPHGTGHAAPAHTDQPNWSAYTRTGVILAVVGWAVFAIAGFLNLGAAEGVEAKHDAKARFFVAYLSGYTYWLSLPIGALALLMIRYVAKTSWGLLLTRPLEAATRTLPLLVLFFLPIAAAVAFKNHETHEAPLSPYWWSNPFHAHDDHGADAGHDDHAHAKADEHAKGDDHAQKDGGHEINKNREKTEVLGKRMLQKAVEVQKAAERKEREEGIYGFTSVPGFMITSAVCFTVWGVLIFFLNRWGKETSDATDPSRVDAGLEKLKNISSIGLVLYAIINTAACTMWVMSLEPGWSSTMFPVIFTVNTFLTTFAFCLALFLLIADRPPFKGFMRPKFQLDMATLMLVFTLFWSYTSFSQFMLIWIGNLPEEIPFYLKRSNESGDRSFWWYVSAALIALHFALPFLLLLFRGIKLHPKRLRVVALYLLVICGIDVIWWIAPSAPPSKFPAFLMDVGAVLGVGGLWLLYFVYQLKQRPIFPDNQAFLLPEGHEHGH</sequence>
<feature type="transmembrane region" description="Helical" evidence="2">
    <location>
        <begin position="113"/>
        <end position="129"/>
    </location>
</feature>
<keyword evidence="2" id="KW-1133">Transmembrane helix</keyword>
<gene>
    <name evidence="3" type="ORF">R5W23_003756</name>
</gene>
<feature type="transmembrane region" description="Helical" evidence="2">
    <location>
        <begin position="455"/>
        <end position="475"/>
    </location>
</feature>
<evidence type="ECO:0000256" key="1">
    <source>
        <dbReference type="SAM" id="MobiDB-lite"/>
    </source>
</evidence>
<keyword evidence="2" id="KW-0812">Transmembrane</keyword>
<evidence type="ECO:0000313" key="3">
    <source>
        <dbReference type="EMBL" id="MDY3562294.1"/>
    </source>
</evidence>
<feature type="transmembrane region" description="Helical" evidence="2">
    <location>
        <begin position="307"/>
        <end position="328"/>
    </location>
</feature>
<feature type="transmembrane region" description="Helical" evidence="2">
    <location>
        <begin position="392"/>
        <end position="414"/>
    </location>
</feature>
<feature type="transmembrane region" description="Helical" evidence="2">
    <location>
        <begin position="32"/>
        <end position="53"/>
    </location>
</feature>
<feature type="transmembrane region" description="Helical" evidence="2">
    <location>
        <begin position="426"/>
        <end position="443"/>
    </location>
</feature>
<evidence type="ECO:0000256" key="2">
    <source>
        <dbReference type="SAM" id="Phobius"/>
    </source>
</evidence>
<comment type="caution">
    <text evidence="3">The sequence shown here is derived from an EMBL/GenBank/DDBJ whole genome shotgun (WGS) entry which is preliminary data.</text>
</comment>
<evidence type="ECO:0000313" key="4">
    <source>
        <dbReference type="Proteomes" id="UP001272242"/>
    </source>
</evidence>
<feature type="transmembrane region" description="Helical" evidence="2">
    <location>
        <begin position="226"/>
        <end position="247"/>
    </location>
</feature>